<evidence type="ECO:0000313" key="2">
    <source>
        <dbReference type="EMBL" id="MFD2912298.1"/>
    </source>
</evidence>
<feature type="transmembrane region" description="Helical" evidence="1">
    <location>
        <begin position="126"/>
        <end position="145"/>
    </location>
</feature>
<dbReference type="Proteomes" id="UP001597561">
    <property type="component" value="Unassembled WGS sequence"/>
</dbReference>
<keyword evidence="1" id="KW-1133">Transmembrane helix</keyword>
<accession>A0ABW5ZHC1</accession>
<gene>
    <name evidence="2" type="ORF">ACFS5P_10470</name>
</gene>
<comment type="caution">
    <text evidence="2">The sequence shown here is derived from an EMBL/GenBank/DDBJ whole genome shotgun (WGS) entry which is preliminary data.</text>
</comment>
<sequence length="149" mass="16688">MNFLEGASGLVLLIAAIVTIILAFSFRPMITRILGADKKKFFSGYGYVNKNHKIIDWMIRGAGIILIIVLAGVQISMLKNGGEVKWYLATYTVLFVMFPLTELLRAYMEWKHADNGNNYKVTLSEIGFLACLTVVIFSTGFFGAFELNF</sequence>
<dbReference type="Pfam" id="PF13789">
    <property type="entry name" value="DUF4181"/>
    <property type="match status" value="1"/>
</dbReference>
<dbReference type="EMBL" id="JBHUPG010000019">
    <property type="protein sequence ID" value="MFD2912298.1"/>
    <property type="molecule type" value="Genomic_DNA"/>
</dbReference>
<evidence type="ECO:0000313" key="3">
    <source>
        <dbReference type="Proteomes" id="UP001597561"/>
    </source>
</evidence>
<feature type="transmembrane region" description="Helical" evidence="1">
    <location>
        <begin position="6"/>
        <end position="26"/>
    </location>
</feature>
<keyword evidence="3" id="KW-1185">Reference proteome</keyword>
<evidence type="ECO:0000256" key="1">
    <source>
        <dbReference type="SAM" id="Phobius"/>
    </source>
</evidence>
<reference evidence="3" key="1">
    <citation type="journal article" date="2019" name="Int. J. Syst. Evol. Microbiol.">
        <title>The Global Catalogue of Microorganisms (GCM) 10K type strain sequencing project: providing services to taxonomists for standard genome sequencing and annotation.</title>
        <authorList>
            <consortium name="The Broad Institute Genomics Platform"/>
            <consortium name="The Broad Institute Genome Sequencing Center for Infectious Disease"/>
            <person name="Wu L."/>
            <person name="Ma J."/>
        </authorList>
    </citation>
    <scope>NUCLEOTIDE SEQUENCE [LARGE SCALE GENOMIC DNA]</scope>
    <source>
        <strain evidence="3">KCTC 13528</strain>
    </source>
</reference>
<keyword evidence="1" id="KW-0472">Membrane</keyword>
<feature type="transmembrane region" description="Helical" evidence="1">
    <location>
        <begin position="57"/>
        <end position="78"/>
    </location>
</feature>
<proteinExistence type="predicted"/>
<protein>
    <submittedName>
        <fullName evidence="2">DUF4181 domain-containing protein</fullName>
    </submittedName>
</protein>
<dbReference type="RefSeq" id="WP_204728861.1">
    <property type="nucleotide sequence ID" value="NZ_JAFBDK010000005.1"/>
</dbReference>
<keyword evidence="1" id="KW-0812">Transmembrane</keyword>
<feature type="transmembrane region" description="Helical" evidence="1">
    <location>
        <begin position="84"/>
        <end position="105"/>
    </location>
</feature>
<dbReference type="InterPro" id="IPR025441">
    <property type="entry name" value="DUF4181"/>
</dbReference>
<name>A0ABW5ZHC1_9BACL</name>
<organism evidence="2 3">
    <name type="scientific">Jeotgalibacillus terrae</name>
    <dbReference type="NCBI Taxonomy" id="587735"/>
    <lineage>
        <taxon>Bacteria</taxon>
        <taxon>Bacillati</taxon>
        <taxon>Bacillota</taxon>
        <taxon>Bacilli</taxon>
        <taxon>Bacillales</taxon>
        <taxon>Caryophanaceae</taxon>
        <taxon>Jeotgalibacillus</taxon>
    </lineage>
</organism>